<evidence type="ECO:0000256" key="1">
    <source>
        <dbReference type="SAM" id="MobiDB-lite"/>
    </source>
</evidence>
<evidence type="ECO:0000313" key="5">
    <source>
        <dbReference type="EMBL" id="SOH02669.1"/>
    </source>
</evidence>
<reference evidence="3" key="2">
    <citation type="submission" date="2006-01" db="EMBL/GenBank/DDBJ databases">
        <authorList>
            <person name="Genoscope"/>
        </authorList>
    </citation>
    <scope>NUCLEOTIDE SEQUENCE</scope>
</reference>
<sequence>MGTIDNLRNRKGWNKLFAGLIMFIMWYVLFGNHKYAIYGKKDAETKETPTVNEEYKKPELEVETP</sequence>
<proteinExistence type="predicted"/>
<feature type="region of interest" description="Disordered" evidence="1">
    <location>
        <begin position="44"/>
        <end position="65"/>
    </location>
</feature>
<accession>Q1Q3E0</accession>
<reference evidence="6" key="4">
    <citation type="submission" date="2017-10" db="EMBL/GenBank/DDBJ databases">
        <authorList>
            <person name="Frank J."/>
        </authorList>
    </citation>
    <scope>NUCLEOTIDE SEQUENCE [LARGE SCALE GENOMIC DNA]</scope>
</reference>
<evidence type="ECO:0000313" key="3">
    <source>
        <dbReference type="EMBL" id="CAJ74530.1"/>
    </source>
</evidence>
<gene>
    <name evidence="4" type="ORF">KsCSTR_22560</name>
    <name evidence="5" type="ORF">KSMBR1_0149</name>
    <name evidence="3" type="ORF">kuste3767</name>
</gene>
<reference evidence="5" key="3">
    <citation type="submission" date="2017-10" db="EMBL/GenBank/DDBJ databases">
        <authorList>
            <person name="Banno H."/>
            <person name="Chua N.-H."/>
        </authorList>
    </citation>
    <scope>NUCLEOTIDE SEQUENCE [LARGE SCALE GENOMIC DNA]</scope>
    <source>
        <strain evidence="5">Kuenenia_mbr1_ru-nijmegen</strain>
    </source>
</reference>
<dbReference type="Proteomes" id="UP000501926">
    <property type="component" value="Chromosome"/>
</dbReference>
<feature type="transmembrane region" description="Helical" evidence="2">
    <location>
        <begin position="12"/>
        <end position="30"/>
    </location>
</feature>
<reference evidence="4 7" key="5">
    <citation type="submission" date="2020-02" db="EMBL/GenBank/DDBJ databases">
        <title>Newly sequenced genome of strain CSTR1 showed variability in Candidatus Kuenenia stuttgartiensis genomes.</title>
        <authorList>
            <person name="Ding C."/>
            <person name="Adrian L."/>
        </authorList>
    </citation>
    <scope>NUCLEOTIDE SEQUENCE [LARGE SCALE GENOMIC DNA]</scope>
    <source>
        <strain evidence="4 7">CSTR1</strain>
    </source>
</reference>
<evidence type="ECO:0000313" key="6">
    <source>
        <dbReference type="Proteomes" id="UP000221734"/>
    </source>
</evidence>
<dbReference type="EMBL" id="LT934425">
    <property type="protein sequence ID" value="SOH02669.1"/>
    <property type="molecule type" value="Genomic_DNA"/>
</dbReference>
<evidence type="ECO:0000313" key="7">
    <source>
        <dbReference type="Proteomes" id="UP000501926"/>
    </source>
</evidence>
<dbReference type="Proteomes" id="UP000221734">
    <property type="component" value="Chromosome Kuenenia_stuttgartiensis_MBR1"/>
</dbReference>
<dbReference type="EMBL" id="CT573071">
    <property type="protein sequence ID" value="CAJ74530.1"/>
    <property type="molecule type" value="Genomic_DNA"/>
</dbReference>
<keyword evidence="2" id="KW-1133">Transmembrane helix</keyword>
<dbReference type="EMBL" id="CP049055">
    <property type="protein sequence ID" value="QII11635.1"/>
    <property type="molecule type" value="Genomic_DNA"/>
</dbReference>
<name>Q1Q3E0_KUEST</name>
<dbReference type="AlphaFoldDB" id="Q1Q3E0"/>
<protein>
    <submittedName>
        <fullName evidence="3">Uncharacterized protein</fullName>
    </submittedName>
</protein>
<keyword evidence="6" id="KW-1185">Reference proteome</keyword>
<keyword evidence="2" id="KW-0472">Membrane</keyword>
<evidence type="ECO:0000256" key="2">
    <source>
        <dbReference type="SAM" id="Phobius"/>
    </source>
</evidence>
<reference evidence="3" key="1">
    <citation type="journal article" date="2006" name="Nature">
        <title>Deciphering the evolution and metabolism of an anammox bacterium from a community genome.</title>
        <authorList>
            <person name="Strous M."/>
            <person name="Pelletier E."/>
            <person name="Mangenot S."/>
            <person name="Rattei T."/>
            <person name="Lehner A."/>
            <person name="Taylor M.W."/>
            <person name="Horn M."/>
            <person name="Daims H."/>
            <person name="Bartol-Mavel D."/>
            <person name="Wincker P."/>
            <person name="Barbe V."/>
            <person name="Fonknechten N."/>
            <person name="Vallenet D."/>
            <person name="Segurens B."/>
            <person name="Schenowitz-Truong C."/>
            <person name="Medigue C."/>
            <person name="Collingro A."/>
            <person name="Snel B."/>
            <person name="Dutilh B.E."/>
            <person name="OpDenCamp H.J.M."/>
            <person name="vanDerDrift C."/>
            <person name="Cirpus I."/>
            <person name="vanDePas-Schoonen K.T."/>
            <person name="Harhangi H.R."/>
            <person name="vanNiftrik L."/>
            <person name="Schmid M."/>
            <person name="Keltjens J."/>
            <person name="vanDeVossenberg J."/>
            <person name="Kartal B."/>
            <person name="Meier H."/>
            <person name="Frishman D."/>
            <person name="Huynen M.A."/>
            <person name="Mewes H."/>
            <person name="Weissenbach J."/>
            <person name="Jetten M.S.M."/>
            <person name="Wagner M."/>
            <person name="LePaslier D."/>
        </authorList>
    </citation>
    <scope>NUCLEOTIDE SEQUENCE</scope>
</reference>
<organism evidence="3">
    <name type="scientific">Kuenenia stuttgartiensis</name>
    <dbReference type="NCBI Taxonomy" id="174633"/>
    <lineage>
        <taxon>Bacteria</taxon>
        <taxon>Pseudomonadati</taxon>
        <taxon>Planctomycetota</taxon>
        <taxon>Candidatus Brocadiia</taxon>
        <taxon>Candidatus Brocadiales</taxon>
        <taxon>Candidatus Brocadiaceae</taxon>
        <taxon>Candidatus Kuenenia</taxon>
    </lineage>
</organism>
<dbReference type="RefSeq" id="WP_099323609.1">
    <property type="nucleotide sequence ID" value="NZ_CP049055.1"/>
</dbReference>
<evidence type="ECO:0000313" key="4">
    <source>
        <dbReference type="EMBL" id="QII11635.1"/>
    </source>
</evidence>
<keyword evidence="2" id="KW-0812">Transmembrane</keyword>
<dbReference type="KEGG" id="kst:KSMBR1_0149"/>